<comment type="caution">
    <text evidence="1">The sequence shown here is derived from an EMBL/GenBank/DDBJ whole genome shotgun (WGS) entry which is preliminary data.</text>
</comment>
<evidence type="ECO:0000313" key="1">
    <source>
        <dbReference type="EMBL" id="KAF6145185.1"/>
    </source>
</evidence>
<proteinExistence type="predicted"/>
<organism evidence="1 2">
    <name type="scientific">Kingdonia uniflora</name>
    <dbReference type="NCBI Taxonomy" id="39325"/>
    <lineage>
        <taxon>Eukaryota</taxon>
        <taxon>Viridiplantae</taxon>
        <taxon>Streptophyta</taxon>
        <taxon>Embryophyta</taxon>
        <taxon>Tracheophyta</taxon>
        <taxon>Spermatophyta</taxon>
        <taxon>Magnoliopsida</taxon>
        <taxon>Ranunculales</taxon>
        <taxon>Circaeasteraceae</taxon>
        <taxon>Kingdonia</taxon>
    </lineage>
</organism>
<dbReference type="EMBL" id="JACGCM010002082">
    <property type="protein sequence ID" value="KAF6145185.1"/>
    <property type="molecule type" value="Genomic_DNA"/>
</dbReference>
<evidence type="ECO:0000313" key="2">
    <source>
        <dbReference type="Proteomes" id="UP000541444"/>
    </source>
</evidence>
<dbReference type="AlphaFoldDB" id="A0A7J7LRA7"/>
<name>A0A7J7LRA7_9MAGN</name>
<sequence length="80" mass="9569">MEVPKGFHTLEICKYKGTDPKEHIQQYYDSLGLYSNLNHILCRLFTTSLQGEPLRWFHYLLEDFILTFDQLQKQFIKTGK</sequence>
<gene>
    <name evidence="1" type="ORF">GIB67_041380</name>
</gene>
<accession>A0A7J7LRA7</accession>
<keyword evidence="2" id="KW-1185">Reference proteome</keyword>
<reference evidence="1 2" key="1">
    <citation type="journal article" date="2020" name="IScience">
        <title>Genome Sequencing of the Endangered Kingdonia uniflora (Circaeasteraceae, Ranunculales) Reveals Potential Mechanisms of Evolutionary Specialization.</title>
        <authorList>
            <person name="Sun Y."/>
            <person name="Deng T."/>
            <person name="Zhang A."/>
            <person name="Moore M.J."/>
            <person name="Landis J.B."/>
            <person name="Lin N."/>
            <person name="Zhang H."/>
            <person name="Zhang X."/>
            <person name="Huang J."/>
            <person name="Zhang X."/>
            <person name="Sun H."/>
            <person name="Wang H."/>
        </authorList>
    </citation>
    <scope>NUCLEOTIDE SEQUENCE [LARGE SCALE GENOMIC DNA]</scope>
    <source>
        <strain evidence="1">TB1705</strain>
        <tissue evidence="1">Leaf</tissue>
    </source>
</reference>
<protein>
    <submittedName>
        <fullName evidence="1">Uncharacterized protein</fullName>
    </submittedName>
</protein>
<dbReference type="OrthoDB" id="1426925at2759"/>
<dbReference type="Proteomes" id="UP000541444">
    <property type="component" value="Unassembled WGS sequence"/>
</dbReference>